<evidence type="ECO:0000259" key="7">
    <source>
        <dbReference type="Pfam" id="PF06560"/>
    </source>
</evidence>
<dbReference type="GO" id="GO:0005737">
    <property type="term" value="C:cytoplasm"/>
    <property type="evidence" value="ECO:0007669"/>
    <property type="project" value="InterPro"/>
</dbReference>
<dbReference type="KEGG" id="mhu:Mhun_2600"/>
<dbReference type="InterPro" id="IPR010551">
    <property type="entry name" value="G6P_isomerase_prok"/>
</dbReference>
<dbReference type="GO" id="GO:0006094">
    <property type="term" value="P:gluconeogenesis"/>
    <property type="evidence" value="ECO:0007669"/>
    <property type="project" value="UniProtKB-KW"/>
</dbReference>
<reference evidence="9" key="1">
    <citation type="journal article" date="2016" name="Stand. Genomic Sci.">
        <title>Complete genome sequence of Methanospirillum hungatei type strain JF1.</title>
        <authorList>
            <person name="Gunsalus R.P."/>
            <person name="Cook L.E."/>
            <person name="Crable B."/>
            <person name="Rohlin L."/>
            <person name="McDonald E."/>
            <person name="Mouttaki H."/>
            <person name="Sieber J.R."/>
            <person name="Poweleit N."/>
            <person name="Zhou H."/>
            <person name="Lapidus A.L."/>
            <person name="Daligault H.E."/>
            <person name="Land M."/>
            <person name="Gilna P."/>
            <person name="Ivanova N."/>
            <person name="Kyrpides N."/>
            <person name="Culley D.E."/>
            <person name="McInerney M.J."/>
        </authorList>
    </citation>
    <scope>NUCLEOTIDE SEQUENCE [LARGE SCALE GENOMIC DNA]</scope>
    <source>
        <strain evidence="9">ATCC 27890 / DSM 864 / NBRC 100397 / JF-1</strain>
    </source>
</reference>
<dbReference type="GO" id="GO:0006096">
    <property type="term" value="P:glycolytic process"/>
    <property type="evidence" value="ECO:0007669"/>
    <property type="project" value="UniProtKB-UniPathway"/>
</dbReference>
<dbReference type="InterPro" id="IPR014710">
    <property type="entry name" value="RmlC-like_jellyroll"/>
</dbReference>
<feature type="domain" description="Glucose-6-phosphate isomerase prokaryote" evidence="7">
    <location>
        <begin position="26"/>
        <end position="177"/>
    </location>
</feature>
<dbReference type="EnsemblBacteria" id="ABD42297">
    <property type="protein sequence ID" value="ABD42297"/>
    <property type="gene ID" value="Mhun_2600"/>
</dbReference>
<comment type="pathway">
    <text evidence="1">Carbohydrate degradation; glycolysis; D-glyceraldehyde 3-phosphate and glycerone phosphate from D-glucose: step 2/4.</text>
</comment>
<evidence type="ECO:0000256" key="4">
    <source>
        <dbReference type="ARBA" id="ARBA00022432"/>
    </source>
</evidence>
<dbReference type="SUPFAM" id="SSF51182">
    <property type="entry name" value="RmlC-like cupins"/>
    <property type="match status" value="1"/>
</dbReference>
<dbReference type="Pfam" id="PF06560">
    <property type="entry name" value="GPI"/>
    <property type="match status" value="1"/>
</dbReference>
<dbReference type="UniPathway" id="UPA00109">
    <property type="reaction ID" value="UER00181"/>
</dbReference>
<dbReference type="Proteomes" id="UP000001941">
    <property type="component" value="Chromosome"/>
</dbReference>
<organism evidence="8 9">
    <name type="scientific">Methanospirillum hungatei JF-1 (strain ATCC 27890 / DSM 864 / NBRC 100397 / JF-1)</name>
    <dbReference type="NCBI Taxonomy" id="323259"/>
    <lineage>
        <taxon>Archaea</taxon>
        <taxon>Methanobacteriati</taxon>
        <taxon>Methanobacteriota</taxon>
        <taxon>Stenosarchaea group</taxon>
        <taxon>Methanomicrobia</taxon>
        <taxon>Methanomicrobiales</taxon>
        <taxon>Methanospirillaceae</taxon>
        <taxon>Methanospirillum</taxon>
    </lineage>
</organism>
<dbReference type="EMBL" id="CP000254">
    <property type="protein sequence ID" value="ABD42297.1"/>
    <property type="molecule type" value="Genomic_DNA"/>
</dbReference>
<keyword evidence="9" id="KW-1185">Reference proteome</keyword>
<evidence type="ECO:0000256" key="5">
    <source>
        <dbReference type="ARBA" id="ARBA00023152"/>
    </source>
</evidence>
<evidence type="ECO:0000256" key="1">
    <source>
        <dbReference type="ARBA" id="ARBA00004926"/>
    </source>
</evidence>
<keyword evidence="8" id="KW-0413">Isomerase</keyword>
<dbReference type="GO" id="GO:0004347">
    <property type="term" value="F:glucose-6-phosphate isomerase activity"/>
    <property type="evidence" value="ECO:0007669"/>
    <property type="project" value="UniProtKB-EC"/>
</dbReference>
<dbReference type="EC" id="5.3.1.9" evidence="3"/>
<dbReference type="GeneID" id="3923643"/>
<keyword evidence="5" id="KW-0324">Glycolysis</keyword>
<keyword evidence="4" id="KW-0312">Gluconeogenesis</keyword>
<dbReference type="HOGENOM" id="CLU_090970_0_0_2"/>
<dbReference type="AlphaFoldDB" id="Q2FSV8"/>
<accession>Q2FSV8</accession>
<dbReference type="InterPro" id="IPR011051">
    <property type="entry name" value="RmlC_Cupin_sf"/>
</dbReference>
<evidence type="ECO:0000256" key="3">
    <source>
        <dbReference type="ARBA" id="ARBA00011952"/>
    </source>
</evidence>
<evidence type="ECO:0000313" key="8">
    <source>
        <dbReference type="EMBL" id="ABD42297.1"/>
    </source>
</evidence>
<sequence>MQPIPLVNPDVRDCSELLTVMADPDCRTGGPAYEMFRGLYLNDPDKKWLEEHKIRYDITRIPGQVICGEWIKTKGHYHQSAPDGYAFPEIYEVLEGEALYLLQKIDLSDIILVNARKGDLVLIPPGYGHVTINPSEDTLLMANLVSSAFTSEYLPFEKMQGAAYYLFADGRRERNPRYPETIPELREVTCYGKPLPEPFPQQALYSCVGDEKSLAFLNNPGSFLKEYQELYLFM</sequence>
<comment type="similarity">
    <text evidence="2">Belongs to the archaeal-type GPI family.</text>
</comment>
<evidence type="ECO:0000256" key="2">
    <source>
        <dbReference type="ARBA" id="ARBA00006542"/>
    </source>
</evidence>
<proteinExistence type="inferred from homology"/>
<dbReference type="STRING" id="323259.Mhun_2600"/>
<dbReference type="RefSeq" id="WP_011449554.1">
    <property type="nucleotide sequence ID" value="NC_007796.1"/>
</dbReference>
<evidence type="ECO:0000313" key="9">
    <source>
        <dbReference type="Proteomes" id="UP000001941"/>
    </source>
</evidence>
<dbReference type="eggNOG" id="arCOG02602">
    <property type="taxonomic scope" value="Archaea"/>
</dbReference>
<name>Q2FSV8_METHJ</name>
<dbReference type="CDD" id="cd02218">
    <property type="entry name" value="cupin_PGI"/>
    <property type="match status" value="1"/>
</dbReference>
<evidence type="ECO:0000256" key="6">
    <source>
        <dbReference type="ARBA" id="ARBA00029321"/>
    </source>
</evidence>
<protein>
    <recommendedName>
        <fullName evidence="3">glucose-6-phosphate isomerase</fullName>
        <ecNumber evidence="3">5.3.1.9</ecNumber>
    </recommendedName>
</protein>
<comment type="catalytic activity">
    <reaction evidence="6">
        <text>alpha-D-glucose 6-phosphate = beta-D-fructose 6-phosphate</text>
        <dbReference type="Rhea" id="RHEA:11816"/>
        <dbReference type="ChEBI" id="CHEBI:57634"/>
        <dbReference type="ChEBI" id="CHEBI:58225"/>
        <dbReference type="EC" id="5.3.1.9"/>
    </reaction>
</comment>
<gene>
    <name evidence="8" type="ordered locus">Mhun_2600</name>
</gene>
<dbReference type="Gene3D" id="2.60.120.10">
    <property type="entry name" value="Jelly Rolls"/>
    <property type="match status" value="1"/>
</dbReference>
<dbReference type="InParanoid" id="Q2FSV8"/>